<proteinExistence type="predicted"/>
<name>A0A0B7H957_9FLAO</name>
<dbReference type="SUPFAM" id="SSF51126">
    <property type="entry name" value="Pectin lyase-like"/>
    <property type="match status" value="1"/>
</dbReference>
<dbReference type="RefSeq" id="WP_018278837.1">
    <property type="nucleotide sequence ID" value="NZ_CDOF01000022.1"/>
</dbReference>
<dbReference type="InterPro" id="IPR006626">
    <property type="entry name" value="PbH1"/>
</dbReference>
<organism evidence="2 3">
    <name type="scientific">Capnocytophaga cynodegmi</name>
    <dbReference type="NCBI Taxonomy" id="28189"/>
    <lineage>
        <taxon>Bacteria</taxon>
        <taxon>Pseudomonadati</taxon>
        <taxon>Bacteroidota</taxon>
        <taxon>Flavobacteriia</taxon>
        <taxon>Flavobacteriales</taxon>
        <taxon>Flavobacteriaceae</taxon>
        <taxon>Capnocytophaga</taxon>
    </lineage>
</organism>
<dbReference type="PROSITE" id="PS51257">
    <property type="entry name" value="PROKAR_LIPOPROTEIN"/>
    <property type="match status" value="1"/>
</dbReference>
<dbReference type="EMBL" id="CDOG01000006">
    <property type="protein sequence ID" value="CEN35860.1"/>
    <property type="molecule type" value="Genomic_DNA"/>
</dbReference>
<dbReference type="Gene3D" id="2.160.20.10">
    <property type="entry name" value="Single-stranded right-handed beta-helix, Pectin lyase-like"/>
    <property type="match status" value="1"/>
</dbReference>
<dbReference type="Proteomes" id="UP000038083">
    <property type="component" value="Unassembled WGS sequence"/>
</dbReference>
<protein>
    <recommendedName>
        <fullName evidence="1">Right handed beta helix domain-containing protein</fullName>
    </recommendedName>
</protein>
<dbReference type="InterPro" id="IPR039448">
    <property type="entry name" value="Beta_helix"/>
</dbReference>
<dbReference type="SMART" id="SM00710">
    <property type="entry name" value="PbH1"/>
    <property type="match status" value="3"/>
</dbReference>
<reference evidence="2 3" key="1">
    <citation type="submission" date="2015-01" db="EMBL/GenBank/DDBJ databases">
        <authorList>
            <person name="MANFREDI Pablo"/>
        </authorList>
    </citation>
    <scope>NUCLEOTIDE SEQUENCE [LARGE SCALE GENOMIC DNA]</scope>
    <source>
        <strain evidence="2 3">Ccy74</strain>
    </source>
</reference>
<evidence type="ECO:0000313" key="2">
    <source>
        <dbReference type="EMBL" id="CEN35860.1"/>
    </source>
</evidence>
<dbReference type="AlphaFoldDB" id="A0A0B7H957"/>
<sequence length="566" mass="63979">MKKKIITSLLFLGIIPIVIFGGSSCTFEDILEHTNEKHKKLDENDNNEEYDFIITPKNITGDFREFFQSIVNTYSNVLIKDGIYEIDLTSHYQGVKPKNGCIITFEPNAKIKVKPNNLDVYSVITLRARSNITLINPNIEGDKYNHLGNTGEWGHGINVSDCSNVVIKNARVVKMWGDGVYMKNCNNITIKNIYLSDNRRQGISIISGRDIKIHNLVVEKTGGTSPGYGVDIEPNWNGESVIGLRLYNPIFRNNGNKSKGSHMVGFCLTTRASTTLNPTQNKLVDSIFDIEIFDPIFENNMLFITPHSNHVRGLIKVHRPVFYNSKGVALYFRNHQSDFFQSEIIDPKFINCVEYPQNSVDKAPIVFHCSEQLSIKREGTKNITITNPKIETTHGIGLNSVAIFNISSNNFTNDMKNVKVHNISLKGYEKGFYNTKEQTDIHSTFSLNFSDVSEIPEIQSENITSNTFDGMVANYTGGTENPKIYLDKSVPISDAEFYYTNNSSNKSSLELIFGRINNLEKMHIQNWGTEKFSGIELPYGTFIKLKKIKSNRWVISSASDSVRPIK</sequence>
<dbReference type="InterPro" id="IPR012334">
    <property type="entry name" value="Pectin_lyas_fold"/>
</dbReference>
<dbReference type="InterPro" id="IPR011050">
    <property type="entry name" value="Pectin_lyase_fold/virulence"/>
</dbReference>
<accession>A0A0B7H957</accession>
<dbReference type="Pfam" id="PF13229">
    <property type="entry name" value="Beta_helix"/>
    <property type="match status" value="1"/>
</dbReference>
<gene>
    <name evidence="2" type="ORF">CCYN74_140033</name>
</gene>
<evidence type="ECO:0000259" key="1">
    <source>
        <dbReference type="Pfam" id="PF13229"/>
    </source>
</evidence>
<dbReference type="OrthoDB" id="253409at2"/>
<evidence type="ECO:0000313" key="3">
    <source>
        <dbReference type="Proteomes" id="UP000038083"/>
    </source>
</evidence>
<feature type="domain" description="Right handed beta helix" evidence="1">
    <location>
        <begin position="91"/>
        <end position="227"/>
    </location>
</feature>